<dbReference type="EMBL" id="JAGMUU010000022">
    <property type="protein sequence ID" value="KAH7127978.1"/>
    <property type="molecule type" value="Genomic_DNA"/>
</dbReference>
<evidence type="ECO:0000313" key="2">
    <source>
        <dbReference type="EMBL" id="KAH7127978.1"/>
    </source>
</evidence>
<organism evidence="2 3">
    <name type="scientific">Dactylonectria estremocensis</name>
    <dbReference type="NCBI Taxonomy" id="1079267"/>
    <lineage>
        <taxon>Eukaryota</taxon>
        <taxon>Fungi</taxon>
        <taxon>Dikarya</taxon>
        <taxon>Ascomycota</taxon>
        <taxon>Pezizomycotina</taxon>
        <taxon>Sordariomycetes</taxon>
        <taxon>Hypocreomycetidae</taxon>
        <taxon>Hypocreales</taxon>
        <taxon>Nectriaceae</taxon>
        <taxon>Dactylonectria</taxon>
    </lineage>
</organism>
<comment type="caution">
    <text evidence="2">The sequence shown here is derived from an EMBL/GenBank/DDBJ whole genome shotgun (WGS) entry which is preliminary data.</text>
</comment>
<protein>
    <submittedName>
        <fullName evidence="2">Uncharacterized protein</fullName>
    </submittedName>
</protein>
<keyword evidence="1" id="KW-1133">Transmembrane helix</keyword>
<keyword evidence="3" id="KW-1185">Reference proteome</keyword>
<evidence type="ECO:0000256" key="1">
    <source>
        <dbReference type="SAM" id="Phobius"/>
    </source>
</evidence>
<gene>
    <name evidence="2" type="ORF">B0J13DRAFT_530658</name>
</gene>
<proteinExistence type="predicted"/>
<feature type="transmembrane region" description="Helical" evidence="1">
    <location>
        <begin position="55"/>
        <end position="81"/>
    </location>
</feature>
<dbReference type="Proteomes" id="UP000717696">
    <property type="component" value="Unassembled WGS sequence"/>
</dbReference>
<accession>A0A9P9DYW9</accession>
<keyword evidence="1" id="KW-0472">Membrane</keyword>
<keyword evidence="1" id="KW-0812">Transmembrane</keyword>
<sequence>MASWDECVVFANGTECNKLLEGTDMPYGNEATNDLPATSIFPLFEGRHYSAKLPVCCFTAGVIFLTTATCAILVGLARLVLSPAAVTSWMGQHVQYALNGMTSVEDSGGSLASGYEMASDNVAVQWLAILSFFTQLDSMILPWACARSFLLAAVENVQNFGIIAENLRQVASCNHDRSTRRCGKPVSELET</sequence>
<reference evidence="2" key="1">
    <citation type="journal article" date="2021" name="Nat. Commun.">
        <title>Genetic determinants of endophytism in the Arabidopsis root mycobiome.</title>
        <authorList>
            <person name="Mesny F."/>
            <person name="Miyauchi S."/>
            <person name="Thiergart T."/>
            <person name="Pickel B."/>
            <person name="Atanasova L."/>
            <person name="Karlsson M."/>
            <person name="Huettel B."/>
            <person name="Barry K.W."/>
            <person name="Haridas S."/>
            <person name="Chen C."/>
            <person name="Bauer D."/>
            <person name="Andreopoulos W."/>
            <person name="Pangilinan J."/>
            <person name="LaButti K."/>
            <person name="Riley R."/>
            <person name="Lipzen A."/>
            <person name="Clum A."/>
            <person name="Drula E."/>
            <person name="Henrissat B."/>
            <person name="Kohler A."/>
            <person name="Grigoriev I.V."/>
            <person name="Martin F.M."/>
            <person name="Hacquard S."/>
        </authorList>
    </citation>
    <scope>NUCLEOTIDE SEQUENCE</scope>
    <source>
        <strain evidence="2">MPI-CAGE-AT-0021</strain>
    </source>
</reference>
<evidence type="ECO:0000313" key="3">
    <source>
        <dbReference type="Proteomes" id="UP000717696"/>
    </source>
</evidence>
<name>A0A9P9DYW9_9HYPO</name>
<dbReference type="AlphaFoldDB" id="A0A9P9DYW9"/>